<dbReference type="SUPFAM" id="SSF53474">
    <property type="entry name" value="alpha/beta-Hydrolases"/>
    <property type="match status" value="1"/>
</dbReference>
<dbReference type="GO" id="GO:0016020">
    <property type="term" value="C:membrane"/>
    <property type="evidence" value="ECO:0007669"/>
    <property type="project" value="TreeGrafter"/>
</dbReference>
<dbReference type="AlphaFoldDB" id="A0A4R8G1F4"/>
<evidence type="ECO:0000313" key="4">
    <source>
        <dbReference type="Proteomes" id="UP000295484"/>
    </source>
</evidence>
<comment type="caution">
    <text evidence="3">The sequence shown here is derived from an EMBL/GenBank/DDBJ whole genome shotgun (WGS) entry which is preliminary data.</text>
</comment>
<keyword evidence="1 3" id="KW-0378">Hydrolase</keyword>
<reference evidence="3 4" key="1">
    <citation type="submission" date="2019-03" db="EMBL/GenBank/DDBJ databases">
        <title>Genomic Encyclopedia of Type Strains, Phase IV (KMG-IV): sequencing the most valuable type-strain genomes for metagenomic binning, comparative biology and taxonomic classification.</title>
        <authorList>
            <person name="Goeker M."/>
        </authorList>
    </citation>
    <scope>NUCLEOTIDE SEQUENCE [LARGE SCALE GENOMIC DNA]</scope>
    <source>
        <strain evidence="3 4">JA181</strain>
    </source>
</reference>
<dbReference type="EMBL" id="SOEB01000002">
    <property type="protein sequence ID" value="TDX33365.1"/>
    <property type="molecule type" value="Genomic_DNA"/>
</dbReference>
<sequence>MIWVGLAAGLLVVAAWPLSEALRRPMDARARAGAPGQIVDLPGGRTHLIWQGPAGAPVAVVLHGLTTGSYILDGVAAGLVRRGYRVLRYDLYGRGYSDRPRGVQDRAFFLRQLEAVLDSQRLDGDLTLVGYSMGGAIMTAFAADHPARVRRLVLLAPAGLGQTPPGLADLVARLPGPGDWVMAVIGGGILRRMAQSVGRARGLPAGLIAAQIAETRFRGFLPAVLSSLRHMLARDLAAEHRALAEAGVPVLAIWAGRDEAISAQARDRLAALNPGAGQLLLSEACHALPVTHVPEIVAAIPPAGA</sequence>
<organism evidence="3 4">
    <name type="scientific">Rhodovulum visakhapatnamense</name>
    <dbReference type="NCBI Taxonomy" id="364297"/>
    <lineage>
        <taxon>Bacteria</taxon>
        <taxon>Pseudomonadati</taxon>
        <taxon>Pseudomonadota</taxon>
        <taxon>Alphaproteobacteria</taxon>
        <taxon>Rhodobacterales</taxon>
        <taxon>Paracoccaceae</taxon>
        <taxon>Rhodovulum</taxon>
    </lineage>
</organism>
<dbReference type="Pfam" id="PF00561">
    <property type="entry name" value="Abhydrolase_1"/>
    <property type="match status" value="1"/>
</dbReference>
<name>A0A4R8G1F4_9RHOB</name>
<dbReference type="InterPro" id="IPR029058">
    <property type="entry name" value="AB_hydrolase_fold"/>
</dbReference>
<dbReference type="PRINTS" id="PR00111">
    <property type="entry name" value="ABHYDROLASE"/>
</dbReference>
<accession>A0A4R8G1F4</accession>
<dbReference type="InterPro" id="IPR000073">
    <property type="entry name" value="AB_hydrolase_1"/>
</dbReference>
<dbReference type="Proteomes" id="UP000295484">
    <property type="component" value="Unassembled WGS sequence"/>
</dbReference>
<dbReference type="InterPro" id="IPR050266">
    <property type="entry name" value="AB_hydrolase_sf"/>
</dbReference>
<gene>
    <name evidence="3" type="ORF">EV657_102242</name>
</gene>
<dbReference type="PANTHER" id="PTHR43798">
    <property type="entry name" value="MONOACYLGLYCEROL LIPASE"/>
    <property type="match status" value="1"/>
</dbReference>
<feature type="domain" description="AB hydrolase-1" evidence="2">
    <location>
        <begin position="60"/>
        <end position="290"/>
    </location>
</feature>
<dbReference type="PANTHER" id="PTHR43798:SF31">
    <property type="entry name" value="AB HYDROLASE SUPERFAMILY PROTEIN YCLE"/>
    <property type="match status" value="1"/>
</dbReference>
<dbReference type="GO" id="GO:0016787">
    <property type="term" value="F:hydrolase activity"/>
    <property type="evidence" value="ECO:0007669"/>
    <property type="project" value="UniProtKB-KW"/>
</dbReference>
<dbReference type="Gene3D" id="3.40.50.1820">
    <property type="entry name" value="alpha/beta hydrolase"/>
    <property type="match status" value="1"/>
</dbReference>
<evidence type="ECO:0000256" key="1">
    <source>
        <dbReference type="ARBA" id="ARBA00022801"/>
    </source>
</evidence>
<dbReference type="RefSeq" id="WP_134077092.1">
    <property type="nucleotide sequence ID" value="NZ_SOEB01000002.1"/>
</dbReference>
<evidence type="ECO:0000259" key="2">
    <source>
        <dbReference type="Pfam" id="PF00561"/>
    </source>
</evidence>
<proteinExistence type="predicted"/>
<protein>
    <submittedName>
        <fullName evidence="3">Alpha-beta hydrolase superfamily lysophospholipase</fullName>
    </submittedName>
</protein>
<evidence type="ECO:0000313" key="3">
    <source>
        <dbReference type="EMBL" id="TDX33365.1"/>
    </source>
</evidence>